<dbReference type="OrthoDB" id="268545at2"/>
<evidence type="ECO:0000313" key="2">
    <source>
        <dbReference type="EMBL" id="TWT69749.1"/>
    </source>
</evidence>
<dbReference type="Proteomes" id="UP000317238">
    <property type="component" value="Unassembled WGS sequence"/>
</dbReference>
<proteinExistence type="predicted"/>
<evidence type="ECO:0000256" key="1">
    <source>
        <dbReference type="SAM" id="MobiDB-lite"/>
    </source>
</evidence>
<evidence type="ECO:0000313" key="3">
    <source>
        <dbReference type="Proteomes" id="UP000317238"/>
    </source>
</evidence>
<comment type="caution">
    <text evidence="2">The sequence shown here is derived from an EMBL/GenBank/DDBJ whole genome shotgun (WGS) entry which is preliminary data.</text>
</comment>
<accession>A0A5C5Y4I2</accession>
<organism evidence="2 3">
    <name type="scientific">Crateriforma conspicua</name>
    <dbReference type="NCBI Taxonomy" id="2527996"/>
    <lineage>
        <taxon>Bacteria</taxon>
        <taxon>Pseudomonadati</taxon>
        <taxon>Planctomycetota</taxon>
        <taxon>Planctomycetia</taxon>
        <taxon>Planctomycetales</taxon>
        <taxon>Planctomycetaceae</taxon>
        <taxon>Crateriforma</taxon>
    </lineage>
</organism>
<keyword evidence="3" id="KW-1185">Reference proteome</keyword>
<dbReference type="AlphaFoldDB" id="A0A5C5Y4I2"/>
<dbReference type="EMBL" id="SJPL01000001">
    <property type="protein sequence ID" value="TWT69749.1"/>
    <property type="molecule type" value="Genomic_DNA"/>
</dbReference>
<reference evidence="2 3" key="1">
    <citation type="submission" date="2019-02" db="EMBL/GenBank/DDBJ databases">
        <title>Deep-cultivation of Planctomycetes and their phenomic and genomic characterization uncovers novel biology.</title>
        <authorList>
            <person name="Wiegand S."/>
            <person name="Jogler M."/>
            <person name="Boedeker C."/>
            <person name="Pinto D."/>
            <person name="Vollmers J."/>
            <person name="Rivas-Marin E."/>
            <person name="Kohn T."/>
            <person name="Peeters S.H."/>
            <person name="Heuer A."/>
            <person name="Rast P."/>
            <person name="Oberbeckmann S."/>
            <person name="Bunk B."/>
            <person name="Jeske O."/>
            <person name="Meyerdierks A."/>
            <person name="Storesund J.E."/>
            <person name="Kallscheuer N."/>
            <person name="Luecker S."/>
            <person name="Lage O.M."/>
            <person name="Pohl T."/>
            <person name="Merkel B.J."/>
            <person name="Hornburger P."/>
            <person name="Mueller R.-W."/>
            <person name="Bruemmer F."/>
            <person name="Labrenz M."/>
            <person name="Spormann A.M."/>
            <person name="Op Den Camp H."/>
            <person name="Overmann J."/>
            <person name="Amann R."/>
            <person name="Jetten M.S.M."/>
            <person name="Mascher T."/>
            <person name="Medema M.H."/>
            <person name="Devos D.P."/>
            <person name="Kaster A.-K."/>
            <person name="Ovreas L."/>
            <person name="Rohde M."/>
            <person name="Galperin M.Y."/>
            <person name="Jogler C."/>
        </authorList>
    </citation>
    <scope>NUCLEOTIDE SEQUENCE [LARGE SCALE GENOMIC DNA]</scope>
    <source>
        <strain evidence="2 3">Pan14r</strain>
    </source>
</reference>
<protein>
    <submittedName>
        <fullName evidence="2">Uncharacterized protein</fullName>
    </submittedName>
</protein>
<sequence>MPLFADVGSQRRMELNRAESIPSDPRLIALASDSYLSRNRASTDLLGALRHLPDGSSQQMQLLRQIRRAATSRDLQLRFSAARVLMRYQDRQWQERVDALDQPPHASAVPIRIPGWSVYVRLVGDTWQTRDRFAEMVRRCHSLFQAFDDRGVCAPAQMDDPWSSLYREFSFTTNDGCVDPIHQRCRTLSVLVLDLYLQNQNLVSQSQTPGSITAVQPTAARRIATSAMIDCLSRCATSTWHHGVDVAKDSDTIFDTVADHWLRSLPTSEVDDRHLRAMAAYCDPSWTRQIAHRRLKDPIASPITRAAAVAILAEASDQEQSSWASVRRIAASDHRPVHQGYQCAGVSKPCQTLVSDVALAFEIRRQGEDPRDHGFQFCRADPTWGLDVQSLGFSSPADRHQARQRSEWRLKPGR</sequence>
<gene>
    <name evidence="2" type="ORF">Pan14r_20410</name>
</gene>
<feature type="compositionally biased region" description="Basic and acidic residues" evidence="1">
    <location>
        <begin position="397"/>
        <end position="414"/>
    </location>
</feature>
<name>A0A5C5Y4I2_9PLAN</name>
<feature type="region of interest" description="Disordered" evidence="1">
    <location>
        <begin position="392"/>
        <end position="414"/>
    </location>
</feature>